<dbReference type="InterPro" id="IPR009057">
    <property type="entry name" value="Homeodomain-like_sf"/>
</dbReference>
<evidence type="ECO:0000256" key="4">
    <source>
        <dbReference type="PROSITE-ProRule" id="PRU00335"/>
    </source>
</evidence>
<dbReference type="Gene3D" id="1.10.357.10">
    <property type="entry name" value="Tetracycline Repressor, domain 2"/>
    <property type="match status" value="1"/>
</dbReference>
<name>A0A4Q2R761_9HYPH</name>
<gene>
    <name evidence="6" type="ORF">D3272_25575</name>
</gene>
<reference evidence="6 7" key="1">
    <citation type="submission" date="2018-09" db="EMBL/GenBank/DDBJ databases">
        <authorList>
            <person name="Grouzdev D.S."/>
            <person name="Krutkina M.S."/>
        </authorList>
    </citation>
    <scope>NUCLEOTIDE SEQUENCE [LARGE SCALE GENOMIC DNA]</scope>
    <source>
        <strain evidence="6 7">RmlP001</strain>
    </source>
</reference>
<dbReference type="PROSITE" id="PS50977">
    <property type="entry name" value="HTH_TETR_2"/>
    <property type="match status" value="1"/>
</dbReference>
<keyword evidence="7" id="KW-1185">Reference proteome</keyword>
<accession>A0A4Q2R761</accession>
<evidence type="ECO:0000313" key="7">
    <source>
        <dbReference type="Proteomes" id="UP000289411"/>
    </source>
</evidence>
<evidence type="ECO:0000256" key="3">
    <source>
        <dbReference type="ARBA" id="ARBA00023163"/>
    </source>
</evidence>
<dbReference type="PANTHER" id="PTHR30055">
    <property type="entry name" value="HTH-TYPE TRANSCRIPTIONAL REGULATOR RUTR"/>
    <property type="match status" value="1"/>
</dbReference>
<keyword evidence="3" id="KW-0804">Transcription</keyword>
<comment type="caution">
    <text evidence="6">The sequence shown here is derived from an EMBL/GenBank/DDBJ whole genome shotgun (WGS) entry which is preliminary data.</text>
</comment>
<feature type="domain" description="HTH tetR-type" evidence="5">
    <location>
        <begin position="31"/>
        <end position="91"/>
    </location>
</feature>
<dbReference type="PANTHER" id="PTHR30055:SF234">
    <property type="entry name" value="HTH-TYPE TRANSCRIPTIONAL REGULATOR BETI"/>
    <property type="match status" value="1"/>
</dbReference>
<dbReference type="SUPFAM" id="SSF46689">
    <property type="entry name" value="Homeodomain-like"/>
    <property type="match status" value="1"/>
</dbReference>
<evidence type="ECO:0000259" key="5">
    <source>
        <dbReference type="PROSITE" id="PS50977"/>
    </source>
</evidence>
<keyword evidence="2 4" id="KW-0238">DNA-binding</keyword>
<dbReference type="EMBL" id="QYBC01000035">
    <property type="protein sequence ID" value="RYB01563.1"/>
    <property type="molecule type" value="Genomic_DNA"/>
</dbReference>
<feature type="DNA-binding region" description="H-T-H motif" evidence="4">
    <location>
        <begin position="54"/>
        <end position="73"/>
    </location>
</feature>
<dbReference type="RefSeq" id="WP_129222074.1">
    <property type="nucleotide sequence ID" value="NZ_QYBC01000035.1"/>
</dbReference>
<dbReference type="GO" id="GO:0000976">
    <property type="term" value="F:transcription cis-regulatory region binding"/>
    <property type="evidence" value="ECO:0007669"/>
    <property type="project" value="TreeGrafter"/>
</dbReference>
<dbReference type="InterPro" id="IPR050109">
    <property type="entry name" value="HTH-type_TetR-like_transc_reg"/>
</dbReference>
<keyword evidence="1" id="KW-0805">Transcription regulation</keyword>
<proteinExistence type="predicted"/>
<dbReference type="PRINTS" id="PR00455">
    <property type="entry name" value="HTHTETR"/>
</dbReference>
<sequence>MSPICQADSRKVAGVVGAKTSRRKPVQDRSRRIRASIMEAAHAVMRERGVRAVTTNAIAERADIKVGSIYDYFANKEAVIAEMYAEKLADVRGYLEVEALRITRERWRSDVGDLLRGMWRYQLGIGLDRTIVDAAYYYEDLLSIARSHSLLFASTFAQLLRRLGSTWSDEALADLGISLYTLVNATWSYWRLTETDRPVAIERQIDLTVTLMATALVATPPRSLDATTVPCAEQPAGS</sequence>
<dbReference type="OrthoDB" id="9808189at2"/>
<dbReference type="GO" id="GO:0003700">
    <property type="term" value="F:DNA-binding transcription factor activity"/>
    <property type="evidence" value="ECO:0007669"/>
    <property type="project" value="TreeGrafter"/>
</dbReference>
<evidence type="ECO:0000256" key="1">
    <source>
        <dbReference type="ARBA" id="ARBA00023015"/>
    </source>
</evidence>
<organism evidence="6 7">
    <name type="scientific">Lichenibacterium ramalinae</name>
    <dbReference type="NCBI Taxonomy" id="2316527"/>
    <lineage>
        <taxon>Bacteria</taxon>
        <taxon>Pseudomonadati</taxon>
        <taxon>Pseudomonadota</taxon>
        <taxon>Alphaproteobacteria</taxon>
        <taxon>Hyphomicrobiales</taxon>
        <taxon>Lichenihabitantaceae</taxon>
        <taxon>Lichenibacterium</taxon>
    </lineage>
</organism>
<dbReference type="AlphaFoldDB" id="A0A4Q2R761"/>
<dbReference type="InterPro" id="IPR001647">
    <property type="entry name" value="HTH_TetR"/>
</dbReference>
<dbReference type="Proteomes" id="UP000289411">
    <property type="component" value="Unassembled WGS sequence"/>
</dbReference>
<dbReference type="Pfam" id="PF00440">
    <property type="entry name" value="TetR_N"/>
    <property type="match status" value="1"/>
</dbReference>
<protein>
    <submittedName>
        <fullName evidence="6">TetR/AcrR family transcriptional regulator</fullName>
    </submittedName>
</protein>
<evidence type="ECO:0000256" key="2">
    <source>
        <dbReference type="ARBA" id="ARBA00023125"/>
    </source>
</evidence>
<reference evidence="6 7" key="2">
    <citation type="submission" date="2019-02" db="EMBL/GenBank/DDBJ databases">
        <title>'Lichenibacterium ramalinii' gen. nov. sp. nov., 'Lichenibacterium minor' gen. nov. sp. nov.</title>
        <authorList>
            <person name="Pankratov T."/>
        </authorList>
    </citation>
    <scope>NUCLEOTIDE SEQUENCE [LARGE SCALE GENOMIC DNA]</scope>
    <source>
        <strain evidence="6 7">RmlP001</strain>
    </source>
</reference>
<evidence type="ECO:0000313" key="6">
    <source>
        <dbReference type="EMBL" id="RYB01563.1"/>
    </source>
</evidence>